<dbReference type="Gene3D" id="2.60.120.740">
    <property type="match status" value="2"/>
</dbReference>
<keyword evidence="1" id="KW-0430">Lectin</keyword>
<keyword evidence="2" id="KW-0677">Repeat</keyword>
<dbReference type="Proteomes" id="UP000316079">
    <property type="component" value="Unassembled WGS sequence"/>
</dbReference>
<dbReference type="PROSITE" id="PS50228">
    <property type="entry name" value="SUEL_LECTIN"/>
    <property type="match status" value="2"/>
</dbReference>
<evidence type="ECO:0000256" key="1">
    <source>
        <dbReference type="ARBA" id="ARBA00022734"/>
    </source>
</evidence>
<dbReference type="InterPro" id="IPR000922">
    <property type="entry name" value="Lectin_gal-bd_dom"/>
</dbReference>
<dbReference type="FunFam" id="2.60.120.740:FF:000001">
    <property type="entry name" value="Adhesion G protein-coupled receptor L2"/>
    <property type="match status" value="2"/>
</dbReference>
<comment type="caution">
    <text evidence="4">The sequence shown here is derived from an EMBL/GenBank/DDBJ whole genome shotgun (WGS) entry which is preliminary data.</text>
</comment>
<keyword evidence="5" id="KW-1185">Reference proteome</keyword>
<evidence type="ECO:0000313" key="5">
    <source>
        <dbReference type="Proteomes" id="UP000316079"/>
    </source>
</evidence>
<accession>A0A553RPB6</accession>
<gene>
    <name evidence="4" type="ORF">DNTS_023058</name>
</gene>
<dbReference type="GO" id="GO:0030246">
    <property type="term" value="F:carbohydrate binding"/>
    <property type="evidence" value="ECO:0007669"/>
    <property type="project" value="UniProtKB-KW"/>
</dbReference>
<dbReference type="EMBL" id="SRMA01001862">
    <property type="protein sequence ID" value="TRZ04023.1"/>
    <property type="molecule type" value="Genomic_DNA"/>
</dbReference>
<dbReference type="CDD" id="cd22836">
    <property type="entry name" value="Gal_Rha_Lectin_RBL_rpt2"/>
    <property type="match status" value="1"/>
</dbReference>
<dbReference type="AlphaFoldDB" id="A0A553RPB6"/>
<dbReference type="OrthoDB" id="1100386at2759"/>
<protein>
    <recommendedName>
        <fullName evidence="3">SUEL-type lectin domain-containing protein</fullName>
    </recommendedName>
</protein>
<proteinExistence type="predicted"/>
<dbReference type="InterPro" id="IPR043159">
    <property type="entry name" value="Lectin_gal-bd_sf"/>
</dbReference>
<evidence type="ECO:0000313" key="4">
    <source>
        <dbReference type="EMBL" id="TRZ04023.1"/>
    </source>
</evidence>
<dbReference type="PANTHER" id="PTHR46780">
    <property type="entry name" value="PROTEIN EVA-1"/>
    <property type="match status" value="1"/>
</dbReference>
<feature type="domain" description="SUEL-type lectin" evidence="3">
    <location>
        <begin position="92"/>
        <end position="182"/>
    </location>
</feature>
<sequence length="187" mass="20601">MAADVGVIQITSASFGRTDRRVCSRGHPEHELRNTNCVSPNALAPVSQSCNGQQSCELYATSDIFTDPCPGTYKYLTVSYYCLPPEIRTLVICDDAHDVVRCDVGVIQITSASFGRTDRRVCSRGHPEHELRNTNCVSPNALAPVSQSCNGQQICEFYATSDIFTDPCPGTYKYLTVSYYCLPPEIQ</sequence>
<organism evidence="4 5">
    <name type="scientific">Danionella cerebrum</name>
    <dbReference type="NCBI Taxonomy" id="2873325"/>
    <lineage>
        <taxon>Eukaryota</taxon>
        <taxon>Metazoa</taxon>
        <taxon>Chordata</taxon>
        <taxon>Craniata</taxon>
        <taxon>Vertebrata</taxon>
        <taxon>Euteleostomi</taxon>
        <taxon>Actinopterygii</taxon>
        <taxon>Neopterygii</taxon>
        <taxon>Teleostei</taxon>
        <taxon>Ostariophysi</taxon>
        <taxon>Cypriniformes</taxon>
        <taxon>Danionidae</taxon>
        <taxon>Danioninae</taxon>
        <taxon>Danionella</taxon>
    </lineage>
</organism>
<reference evidence="4 5" key="1">
    <citation type="journal article" date="2019" name="Sci. Data">
        <title>Hybrid genome assembly and annotation of Danionella translucida.</title>
        <authorList>
            <person name="Kadobianskyi M."/>
            <person name="Schulze L."/>
            <person name="Schuelke M."/>
            <person name="Judkewitz B."/>
        </authorList>
    </citation>
    <scope>NUCLEOTIDE SEQUENCE [LARGE SCALE GENOMIC DNA]</scope>
    <source>
        <strain evidence="4 5">Bolton</strain>
    </source>
</reference>
<evidence type="ECO:0000259" key="3">
    <source>
        <dbReference type="PROSITE" id="PS50228"/>
    </source>
</evidence>
<name>A0A553RPB6_9TELE</name>
<dbReference type="Pfam" id="PF02140">
    <property type="entry name" value="SUEL_Lectin"/>
    <property type="match status" value="2"/>
</dbReference>
<feature type="domain" description="SUEL-type lectin" evidence="3">
    <location>
        <begin position="7"/>
        <end position="83"/>
    </location>
</feature>
<evidence type="ECO:0000256" key="2">
    <source>
        <dbReference type="ARBA" id="ARBA00022737"/>
    </source>
</evidence>